<dbReference type="EMBL" id="JMQN01000057">
    <property type="protein sequence ID" value="KEA62189.1"/>
    <property type="molecule type" value="Genomic_DNA"/>
</dbReference>
<dbReference type="CDD" id="cd02910">
    <property type="entry name" value="cupin_Yhhw_N"/>
    <property type="match status" value="1"/>
</dbReference>
<feature type="domain" description="Pirin N-terminal" evidence="4">
    <location>
        <begin position="12"/>
        <end position="119"/>
    </location>
</feature>
<dbReference type="RefSeq" id="WP_036191476.1">
    <property type="nucleotide sequence ID" value="NZ_JMQN01000057.1"/>
</dbReference>
<proteinExistence type="inferred from homology"/>
<feature type="binding site" evidence="2">
    <location>
        <position position="101"/>
    </location>
    <ligand>
        <name>Fe cation</name>
        <dbReference type="ChEBI" id="CHEBI:24875"/>
    </ligand>
</feature>
<organism evidence="6 7">
    <name type="scientific">Marinobacterium lacunae</name>
    <dbReference type="NCBI Taxonomy" id="1232683"/>
    <lineage>
        <taxon>Bacteria</taxon>
        <taxon>Pseudomonadati</taxon>
        <taxon>Pseudomonadota</taxon>
        <taxon>Gammaproteobacteria</taxon>
        <taxon>Oceanospirillales</taxon>
        <taxon>Oceanospirillaceae</taxon>
        <taxon>Marinobacterium</taxon>
    </lineage>
</organism>
<dbReference type="PANTHER" id="PTHR43212">
    <property type="entry name" value="QUERCETIN 2,3-DIOXYGENASE"/>
    <property type="match status" value="1"/>
</dbReference>
<comment type="similarity">
    <text evidence="1 3">Belongs to the pirin family.</text>
</comment>
<feature type="binding site" evidence="2">
    <location>
        <position position="103"/>
    </location>
    <ligand>
        <name>Fe cation</name>
        <dbReference type="ChEBI" id="CHEBI:24875"/>
    </ligand>
</feature>
<accession>A0A081FUI4</accession>
<dbReference type="STRING" id="1232683.ADIMK_3850"/>
<feature type="binding site" evidence="2">
    <location>
        <position position="57"/>
    </location>
    <ligand>
        <name>Fe cation</name>
        <dbReference type="ChEBI" id="CHEBI:24875"/>
    </ligand>
</feature>
<dbReference type="Pfam" id="PF17954">
    <property type="entry name" value="Pirin_C_2"/>
    <property type="match status" value="1"/>
</dbReference>
<evidence type="ECO:0000313" key="6">
    <source>
        <dbReference type="EMBL" id="KEA62189.1"/>
    </source>
</evidence>
<evidence type="ECO:0000256" key="1">
    <source>
        <dbReference type="ARBA" id="ARBA00008416"/>
    </source>
</evidence>
<comment type="caution">
    <text evidence="6">The sequence shown here is derived from an EMBL/GenBank/DDBJ whole genome shotgun (WGS) entry which is preliminary data.</text>
</comment>
<evidence type="ECO:0000259" key="5">
    <source>
        <dbReference type="Pfam" id="PF17954"/>
    </source>
</evidence>
<dbReference type="InterPro" id="IPR003829">
    <property type="entry name" value="Pirin_N_dom"/>
</dbReference>
<reference evidence="6 7" key="1">
    <citation type="submission" date="2014-04" db="EMBL/GenBank/DDBJ databases">
        <title>Marinobacterium kochiensis sp. nov., isolated from sediment sample collected from Kochi backwaters in Kerala, India.</title>
        <authorList>
            <person name="Singh A."/>
            <person name="Pinnaka A.K."/>
        </authorList>
    </citation>
    <scope>NUCLEOTIDE SEQUENCE [LARGE SCALE GENOMIC DNA]</scope>
    <source>
        <strain evidence="6 7">AK27</strain>
    </source>
</reference>
<evidence type="ECO:0000259" key="4">
    <source>
        <dbReference type="Pfam" id="PF02678"/>
    </source>
</evidence>
<dbReference type="InterPro" id="IPR011051">
    <property type="entry name" value="RmlC_Cupin_sf"/>
</dbReference>
<protein>
    <submittedName>
        <fullName evidence="6">Pirin</fullName>
    </submittedName>
</protein>
<dbReference type="InterPro" id="IPR014710">
    <property type="entry name" value="RmlC-like_jellyroll"/>
</dbReference>
<evidence type="ECO:0000313" key="7">
    <source>
        <dbReference type="Proteomes" id="UP000028252"/>
    </source>
</evidence>
<dbReference type="Pfam" id="PF02678">
    <property type="entry name" value="Pirin"/>
    <property type="match status" value="1"/>
</dbReference>
<name>A0A081FUI4_9GAMM</name>
<dbReference type="PATRIC" id="fig|1232683.4.peg.3791"/>
<keyword evidence="2" id="KW-0408">Iron</keyword>
<dbReference type="Proteomes" id="UP000028252">
    <property type="component" value="Unassembled WGS sequence"/>
</dbReference>
<dbReference type="InterPro" id="IPR041602">
    <property type="entry name" value="Quercetinase_C"/>
</dbReference>
<dbReference type="PIRSF" id="PIRSF006232">
    <property type="entry name" value="Pirin"/>
    <property type="match status" value="1"/>
</dbReference>
<feature type="domain" description="Quercetin 2,3-dioxygenase C-terminal cupin" evidence="5">
    <location>
        <begin position="143"/>
        <end position="227"/>
    </location>
</feature>
<dbReference type="AlphaFoldDB" id="A0A081FUI4"/>
<keyword evidence="7" id="KW-1185">Reference proteome</keyword>
<dbReference type="SUPFAM" id="SSF51182">
    <property type="entry name" value="RmlC-like cupins"/>
    <property type="match status" value="1"/>
</dbReference>
<dbReference type="GO" id="GO:0046872">
    <property type="term" value="F:metal ion binding"/>
    <property type="evidence" value="ECO:0007669"/>
    <property type="project" value="UniProtKB-KW"/>
</dbReference>
<feature type="binding site" evidence="2">
    <location>
        <position position="59"/>
    </location>
    <ligand>
        <name>Fe cation</name>
        <dbReference type="ChEBI" id="CHEBI:24875"/>
    </ligand>
</feature>
<keyword evidence="2" id="KW-0479">Metal-binding</keyword>
<dbReference type="PANTHER" id="PTHR43212:SF3">
    <property type="entry name" value="QUERCETIN 2,3-DIOXYGENASE"/>
    <property type="match status" value="1"/>
</dbReference>
<sequence>MITIRSSQARGVFRNEWLDSRHSFSFGHYYDPRYMGVSTLRVVNDDRVAPGAGFDTHPHRDMEIVSYVLEGRIEHRDTLGNRAYLSAGEVQVMSAGTGIMHSEYNPDEQNSLRFLQLWILPERKGLHPGYAQKDFSDSKGVTLIVSPDGRDGSLKIHQDAEIRQLRLSHESLELSIVPERTHYLQIAKGALSVNGMEMQAGDGAELKGESLLEIEVPMDVEALLFTLAD</sequence>
<dbReference type="Gene3D" id="2.60.120.10">
    <property type="entry name" value="Jelly Rolls"/>
    <property type="match status" value="2"/>
</dbReference>
<dbReference type="eggNOG" id="COG1741">
    <property type="taxonomic scope" value="Bacteria"/>
</dbReference>
<dbReference type="OrthoDB" id="9780903at2"/>
<dbReference type="InterPro" id="IPR012093">
    <property type="entry name" value="Pirin"/>
</dbReference>
<gene>
    <name evidence="6" type="ORF">ADIMK_3850</name>
</gene>
<comment type="cofactor">
    <cofactor evidence="2">
        <name>Fe cation</name>
        <dbReference type="ChEBI" id="CHEBI:24875"/>
    </cofactor>
    <text evidence="2">Binds 1 Fe cation per subunit.</text>
</comment>
<evidence type="ECO:0000256" key="2">
    <source>
        <dbReference type="PIRSR" id="PIRSR006232-1"/>
    </source>
</evidence>
<evidence type="ECO:0000256" key="3">
    <source>
        <dbReference type="RuleBase" id="RU003457"/>
    </source>
</evidence>